<dbReference type="RefSeq" id="WP_321547088.1">
    <property type="nucleotide sequence ID" value="NZ_JAXIVS010000006.1"/>
</dbReference>
<reference evidence="1 2" key="1">
    <citation type="submission" date="2023-12" db="EMBL/GenBank/DDBJ databases">
        <title>the genome sequence of Hyalangium sp. s54d21.</title>
        <authorList>
            <person name="Zhang X."/>
        </authorList>
    </citation>
    <scope>NUCLEOTIDE SEQUENCE [LARGE SCALE GENOMIC DNA]</scope>
    <source>
        <strain evidence="2">s54d21</strain>
    </source>
</reference>
<gene>
    <name evidence="1" type="ORF">SYV04_18200</name>
</gene>
<evidence type="ECO:0000313" key="2">
    <source>
        <dbReference type="Proteomes" id="UP001291309"/>
    </source>
</evidence>
<dbReference type="EMBL" id="JAXIVS010000006">
    <property type="protein sequence ID" value="MDY7228359.1"/>
    <property type="molecule type" value="Genomic_DNA"/>
</dbReference>
<comment type="caution">
    <text evidence="1">The sequence shown here is derived from an EMBL/GenBank/DDBJ whole genome shotgun (WGS) entry which is preliminary data.</text>
</comment>
<evidence type="ECO:0000313" key="1">
    <source>
        <dbReference type="EMBL" id="MDY7228359.1"/>
    </source>
</evidence>
<dbReference type="Proteomes" id="UP001291309">
    <property type="component" value="Unassembled WGS sequence"/>
</dbReference>
<sequence>MSNRKHIEEQALQTLNELERIIKGEKLPGGAPLPEPDALLYVALDERQRAEAIVLEELIDIVLPELGLRARTIRAHYTSQDEVGEVETLAGTQPARHRQAEWLDVPGQRLHGSRPFLGAAKDSQEGETGMLISHDLWLLTDGRLVEVSAVARTRLVSKRLLKQWALLETHVVKPLEAVADFSFDGMLMSLRSQLRLHLPELQDKHVPDLAERQARFDAVVTEYTNMVSSFAEELRHVGDLPA</sequence>
<protein>
    <submittedName>
        <fullName evidence="1">Uncharacterized protein</fullName>
    </submittedName>
</protein>
<proteinExistence type="predicted"/>
<accession>A0ABU5H660</accession>
<name>A0ABU5H660_9BACT</name>
<keyword evidence="2" id="KW-1185">Reference proteome</keyword>
<organism evidence="1 2">
    <name type="scientific">Hyalangium rubrum</name>
    <dbReference type="NCBI Taxonomy" id="3103134"/>
    <lineage>
        <taxon>Bacteria</taxon>
        <taxon>Pseudomonadati</taxon>
        <taxon>Myxococcota</taxon>
        <taxon>Myxococcia</taxon>
        <taxon>Myxococcales</taxon>
        <taxon>Cystobacterineae</taxon>
        <taxon>Archangiaceae</taxon>
        <taxon>Hyalangium</taxon>
    </lineage>
</organism>